<evidence type="ECO:0000313" key="1">
    <source>
        <dbReference type="EMBL" id="UYM07760.1"/>
    </source>
</evidence>
<gene>
    <name evidence="1" type="ORF">L0C25_12035</name>
</gene>
<name>A0AA46TMF6_9ACTN</name>
<keyword evidence="2" id="KW-1185">Reference proteome</keyword>
<sequence length="315" mass="35067">MRAVDEIIARSERVVTHAELMELGMRRSTICRRMKPGGPWQWILPGVTLCHTGTPTQRERMLAAVKYGGPGCVITGESGLREYGVRARLDPRIHILVPHDRHRSSHHFVVVERTRKLPDPVVRRGLPLAPIPRCCLDGCRRVTGSAAVRAAIAEVVQRRMCTPMQIRQTIESMATQRSGRARRVLIEIEAGIRSSAEGNARDVFAAGDVPMPEWNVELYTPDGTLLCVPDGWWDDLALALQIDSMEWHLSPELYKRTQATQRVLAQMGIPFLPWAPGDVSRDPDAFLASARAFRAGNAGRPRPDLIVVRKDADAA</sequence>
<protein>
    <recommendedName>
        <fullName evidence="3">Transcriptional regulator, AbiEi antitoxin, Type IV TA system</fullName>
    </recommendedName>
</protein>
<reference evidence="1" key="1">
    <citation type="submission" date="2022-01" db="EMBL/GenBank/DDBJ databases">
        <title>Nocardioidaceae gen. sp. A5X3R13.</title>
        <authorList>
            <person name="Lopez Marin M.A."/>
            <person name="Uhlik O."/>
        </authorList>
    </citation>
    <scope>NUCLEOTIDE SEQUENCE</scope>
    <source>
        <strain evidence="1">A5X3R13</strain>
    </source>
</reference>
<dbReference type="EMBL" id="CP094970">
    <property type="protein sequence ID" value="UYM07760.1"/>
    <property type="molecule type" value="Genomic_DNA"/>
</dbReference>
<dbReference type="RefSeq" id="WP_271636734.1">
    <property type="nucleotide sequence ID" value="NZ_CP094970.1"/>
</dbReference>
<organism evidence="1 2">
    <name type="scientific">Solicola gregarius</name>
    <dbReference type="NCBI Taxonomy" id="2908642"/>
    <lineage>
        <taxon>Bacteria</taxon>
        <taxon>Bacillati</taxon>
        <taxon>Actinomycetota</taxon>
        <taxon>Actinomycetes</taxon>
        <taxon>Propionibacteriales</taxon>
        <taxon>Nocardioidaceae</taxon>
        <taxon>Solicola</taxon>
    </lineage>
</organism>
<evidence type="ECO:0000313" key="2">
    <source>
        <dbReference type="Proteomes" id="UP001164390"/>
    </source>
</evidence>
<dbReference type="Proteomes" id="UP001164390">
    <property type="component" value="Chromosome"/>
</dbReference>
<dbReference type="KEGG" id="sgrg:L0C25_12035"/>
<proteinExistence type="predicted"/>
<dbReference type="AlphaFoldDB" id="A0AA46TMF6"/>
<accession>A0AA46TMF6</accession>
<evidence type="ECO:0008006" key="3">
    <source>
        <dbReference type="Google" id="ProtNLM"/>
    </source>
</evidence>